<dbReference type="GO" id="GO:0006629">
    <property type="term" value="P:lipid metabolic process"/>
    <property type="evidence" value="ECO:0007669"/>
    <property type="project" value="TreeGrafter"/>
</dbReference>
<feature type="chain" id="PRO_5025406616" evidence="1">
    <location>
        <begin position="24"/>
        <end position="299"/>
    </location>
</feature>
<keyword evidence="1" id="KW-0732">Signal</keyword>
<dbReference type="OrthoDB" id="21678at2759"/>
<dbReference type="InterPro" id="IPR037460">
    <property type="entry name" value="SEST-like"/>
</dbReference>
<dbReference type="CDD" id="cd01823">
    <property type="entry name" value="SEST_like"/>
    <property type="match status" value="1"/>
</dbReference>
<sequence>MRQSLAVAQGLFAALVTCAPAVSRWPNPFLRRQDDDFDEYDLSYIKKVAAIGDSYSAGIGAGNKLGGWGSRYDASHPVLVSNYLTGLSEPLQFHSCSGHTIPEVLEGQMWRVGGGQDAIMISAGGNDAELVDILNQCVYQFFSPTNLLEWLAGKTPEKIINDPAFTANIQKLIDEAKLKLNPDGAIYYTGYAKFWDEKMEDLDWCAVPDHAWSMFPFLTAADHLGLDWQPKATLTVARRKKMNDLVDLVNGKIVDVVKNSGTNVFFVDYDRYFGEVGGRFCAPDIQEPKSDNDRLSFFE</sequence>
<evidence type="ECO:0000313" key="3">
    <source>
        <dbReference type="Proteomes" id="UP000799757"/>
    </source>
</evidence>
<dbReference type="Proteomes" id="UP000799757">
    <property type="component" value="Unassembled WGS sequence"/>
</dbReference>
<name>A0A6A6XAW3_9PLEO</name>
<evidence type="ECO:0000256" key="1">
    <source>
        <dbReference type="SAM" id="SignalP"/>
    </source>
</evidence>
<feature type="signal peptide" evidence="1">
    <location>
        <begin position="1"/>
        <end position="23"/>
    </location>
</feature>
<dbReference type="GO" id="GO:0016788">
    <property type="term" value="F:hydrolase activity, acting on ester bonds"/>
    <property type="evidence" value="ECO:0007669"/>
    <property type="project" value="InterPro"/>
</dbReference>
<dbReference type="SUPFAM" id="SSF52266">
    <property type="entry name" value="SGNH hydrolase"/>
    <property type="match status" value="1"/>
</dbReference>
<accession>A0A6A6XAW3</accession>
<dbReference type="AlphaFoldDB" id="A0A6A6XAW3"/>
<dbReference type="EMBL" id="MU001934">
    <property type="protein sequence ID" value="KAF2793294.1"/>
    <property type="molecule type" value="Genomic_DNA"/>
</dbReference>
<dbReference type="Gene3D" id="3.40.50.1110">
    <property type="entry name" value="SGNH hydrolase"/>
    <property type="match status" value="1"/>
</dbReference>
<keyword evidence="3" id="KW-1185">Reference proteome</keyword>
<reference evidence="2" key="1">
    <citation type="journal article" date="2020" name="Stud. Mycol.">
        <title>101 Dothideomycetes genomes: a test case for predicting lifestyles and emergence of pathogens.</title>
        <authorList>
            <person name="Haridas S."/>
            <person name="Albert R."/>
            <person name="Binder M."/>
            <person name="Bloem J."/>
            <person name="Labutti K."/>
            <person name="Salamov A."/>
            <person name="Andreopoulos B."/>
            <person name="Baker S."/>
            <person name="Barry K."/>
            <person name="Bills G."/>
            <person name="Bluhm B."/>
            <person name="Cannon C."/>
            <person name="Castanera R."/>
            <person name="Culley D."/>
            <person name="Daum C."/>
            <person name="Ezra D."/>
            <person name="Gonzalez J."/>
            <person name="Henrissat B."/>
            <person name="Kuo A."/>
            <person name="Liang C."/>
            <person name="Lipzen A."/>
            <person name="Lutzoni F."/>
            <person name="Magnuson J."/>
            <person name="Mondo S."/>
            <person name="Nolan M."/>
            <person name="Ohm R."/>
            <person name="Pangilinan J."/>
            <person name="Park H.-J."/>
            <person name="Ramirez L."/>
            <person name="Alfaro M."/>
            <person name="Sun H."/>
            <person name="Tritt A."/>
            <person name="Yoshinaga Y."/>
            <person name="Zwiers L.-H."/>
            <person name="Turgeon B."/>
            <person name="Goodwin S."/>
            <person name="Spatafora J."/>
            <person name="Crous P."/>
            <person name="Grigoriev I."/>
        </authorList>
    </citation>
    <scope>NUCLEOTIDE SEQUENCE</scope>
    <source>
        <strain evidence="2">CBS 109.77</strain>
    </source>
</reference>
<proteinExistence type="predicted"/>
<dbReference type="PANTHER" id="PTHR37981:SF1">
    <property type="entry name" value="SGNH HYDROLASE-TYPE ESTERASE DOMAIN-CONTAINING PROTEIN"/>
    <property type="match status" value="1"/>
</dbReference>
<protein>
    <submittedName>
        <fullName evidence="2">SGNH hydrolase</fullName>
    </submittedName>
</protein>
<feature type="non-terminal residue" evidence="2">
    <location>
        <position position="299"/>
    </location>
</feature>
<keyword evidence="2" id="KW-0378">Hydrolase</keyword>
<organism evidence="2 3">
    <name type="scientific">Melanomma pulvis-pyrius CBS 109.77</name>
    <dbReference type="NCBI Taxonomy" id="1314802"/>
    <lineage>
        <taxon>Eukaryota</taxon>
        <taxon>Fungi</taxon>
        <taxon>Dikarya</taxon>
        <taxon>Ascomycota</taxon>
        <taxon>Pezizomycotina</taxon>
        <taxon>Dothideomycetes</taxon>
        <taxon>Pleosporomycetidae</taxon>
        <taxon>Pleosporales</taxon>
        <taxon>Melanommataceae</taxon>
        <taxon>Melanomma</taxon>
    </lineage>
</organism>
<dbReference type="PANTHER" id="PTHR37981">
    <property type="entry name" value="LIPASE 2"/>
    <property type="match status" value="1"/>
</dbReference>
<dbReference type="InterPro" id="IPR036514">
    <property type="entry name" value="SGNH_hydro_sf"/>
</dbReference>
<gene>
    <name evidence="2" type="ORF">K505DRAFT_244751</name>
</gene>
<evidence type="ECO:0000313" key="2">
    <source>
        <dbReference type="EMBL" id="KAF2793294.1"/>
    </source>
</evidence>